<name>A0ABD3DDE5_9LAMI</name>
<sequence>MASFHSRSNSFPSQSHPAVNNVEDLLERLKASQETSTSSICANLANLRDLHDGINNMIQMSSIQQSLSHEQEQNLINELLEGSLKLVDLCGFSRDIVQLTKESVQDLESYIRRNKVVLKLQHQIN</sequence>
<dbReference type="EMBL" id="JAVIJP010000018">
    <property type="protein sequence ID" value="KAL3638966.1"/>
    <property type="molecule type" value="Genomic_DNA"/>
</dbReference>
<gene>
    <name evidence="1" type="ORF">CASFOL_016873</name>
</gene>
<organism evidence="1 2">
    <name type="scientific">Castilleja foliolosa</name>
    <dbReference type="NCBI Taxonomy" id="1961234"/>
    <lineage>
        <taxon>Eukaryota</taxon>
        <taxon>Viridiplantae</taxon>
        <taxon>Streptophyta</taxon>
        <taxon>Embryophyta</taxon>
        <taxon>Tracheophyta</taxon>
        <taxon>Spermatophyta</taxon>
        <taxon>Magnoliopsida</taxon>
        <taxon>eudicotyledons</taxon>
        <taxon>Gunneridae</taxon>
        <taxon>Pentapetalae</taxon>
        <taxon>asterids</taxon>
        <taxon>lamiids</taxon>
        <taxon>Lamiales</taxon>
        <taxon>Orobanchaceae</taxon>
        <taxon>Pedicularideae</taxon>
        <taxon>Castillejinae</taxon>
        <taxon>Castilleja</taxon>
    </lineage>
</organism>
<accession>A0ABD3DDE5</accession>
<dbReference type="PANTHER" id="PTHR33070">
    <property type="entry name" value="OS06G0725500 PROTEIN"/>
    <property type="match status" value="1"/>
</dbReference>
<dbReference type="Proteomes" id="UP001632038">
    <property type="component" value="Unassembled WGS sequence"/>
</dbReference>
<comment type="caution">
    <text evidence="1">The sequence shown here is derived from an EMBL/GenBank/DDBJ whole genome shotgun (WGS) entry which is preliminary data.</text>
</comment>
<reference evidence="2" key="1">
    <citation type="journal article" date="2024" name="IScience">
        <title>Strigolactones Initiate the Formation of Haustorium-like Structures in Castilleja.</title>
        <authorList>
            <person name="Buerger M."/>
            <person name="Peterson D."/>
            <person name="Chory J."/>
        </authorList>
    </citation>
    <scope>NUCLEOTIDE SEQUENCE [LARGE SCALE GENOMIC DNA]</scope>
</reference>
<proteinExistence type="predicted"/>
<evidence type="ECO:0000313" key="1">
    <source>
        <dbReference type="EMBL" id="KAL3638966.1"/>
    </source>
</evidence>
<protein>
    <recommendedName>
        <fullName evidence="3">Biogenesis of lysosome-related organelles complex 1 subunit 7</fullName>
    </recommendedName>
</protein>
<evidence type="ECO:0000313" key="2">
    <source>
        <dbReference type="Proteomes" id="UP001632038"/>
    </source>
</evidence>
<dbReference type="Pfam" id="PF03087">
    <property type="entry name" value="BPS1"/>
    <property type="match status" value="1"/>
</dbReference>
<keyword evidence="2" id="KW-1185">Reference proteome</keyword>
<evidence type="ECO:0008006" key="3">
    <source>
        <dbReference type="Google" id="ProtNLM"/>
    </source>
</evidence>
<dbReference type="InterPro" id="IPR004320">
    <property type="entry name" value="BPS1_pln"/>
</dbReference>
<dbReference type="AlphaFoldDB" id="A0ABD3DDE5"/>
<dbReference type="PANTHER" id="PTHR33070:SF129">
    <property type="entry name" value="DUF241 DOMAIN PROTEIN"/>
    <property type="match status" value="1"/>
</dbReference>